<protein>
    <submittedName>
        <fullName evidence="1">Sporulation protein</fullName>
    </submittedName>
</protein>
<proteinExistence type="predicted"/>
<comment type="caution">
    <text evidence="1">The sequence shown here is derived from an EMBL/GenBank/DDBJ whole genome shotgun (WGS) entry which is preliminary data.</text>
</comment>
<dbReference type="InterPro" id="IPR023430">
    <property type="entry name" value="Pept_HybD-like_dom_sf"/>
</dbReference>
<organism evidence="1 2">
    <name type="scientific">Ureibacillus massiliensis 4400831 = CIP 108448 = CCUG 49529</name>
    <dbReference type="NCBI Taxonomy" id="1211035"/>
    <lineage>
        <taxon>Bacteria</taxon>
        <taxon>Bacillati</taxon>
        <taxon>Bacillota</taxon>
        <taxon>Bacilli</taxon>
        <taxon>Bacillales</taxon>
        <taxon>Caryophanaceae</taxon>
        <taxon>Ureibacillus</taxon>
    </lineage>
</organism>
<sequence>MQNINETNETVKKSFVHHEQSGAVWRLSDIFLNHIPFDHEQIIFCCIGTDRSTGDSLGPLTGSFLASYHSFPFRVIGTLENPLHAVNLPSTVEELQQSRTAPFVVAIDACLGAEDNIGQIIVHQGPLLPGKAVKKELPAIGNISVKGIVNVGGFMEMLVLQNTRLKTTYSMSDKIARALLLAWQRYSLKGKYNTNNHNSYDHFGDRINYSNFN</sequence>
<dbReference type="SUPFAM" id="SSF53163">
    <property type="entry name" value="HybD-like"/>
    <property type="match status" value="1"/>
</dbReference>
<dbReference type="eggNOG" id="ENOG50313RY">
    <property type="taxonomic scope" value="Bacteria"/>
</dbReference>
<dbReference type="InterPro" id="IPR009665">
    <property type="entry name" value="YyaC"/>
</dbReference>
<dbReference type="EMBL" id="JPVQ01000003">
    <property type="protein sequence ID" value="KGR91856.1"/>
    <property type="molecule type" value="Genomic_DNA"/>
</dbReference>
<keyword evidence="2" id="KW-1185">Reference proteome</keyword>
<dbReference type="NCBIfam" id="TIGR02841">
    <property type="entry name" value="spore_YyaC"/>
    <property type="match status" value="1"/>
</dbReference>
<dbReference type="Proteomes" id="UP000030595">
    <property type="component" value="Unassembled WGS sequence"/>
</dbReference>
<evidence type="ECO:0000313" key="1">
    <source>
        <dbReference type="EMBL" id="KGR91856.1"/>
    </source>
</evidence>
<dbReference type="AlphaFoldDB" id="A0A0A3J4L4"/>
<evidence type="ECO:0000313" key="2">
    <source>
        <dbReference type="Proteomes" id="UP000030595"/>
    </source>
</evidence>
<reference evidence="1 2" key="1">
    <citation type="submission" date="2014-02" db="EMBL/GenBank/DDBJ databases">
        <title>Draft genome sequence of Lysinibacillus massiliensis CCUG 49529.</title>
        <authorList>
            <person name="Zhang F."/>
            <person name="Wang G."/>
            <person name="Zhang L."/>
        </authorList>
    </citation>
    <scope>NUCLEOTIDE SEQUENCE [LARGE SCALE GENOMIC DNA]</scope>
    <source>
        <strain evidence="1 2">CCUG 49529</strain>
    </source>
</reference>
<dbReference type="OrthoDB" id="9815953at2"/>
<gene>
    <name evidence="1" type="ORF">CD30_02805</name>
</gene>
<dbReference type="Pfam" id="PF06866">
    <property type="entry name" value="DUF1256"/>
    <property type="match status" value="1"/>
</dbReference>
<name>A0A0A3J4L4_9BACL</name>
<dbReference type="RefSeq" id="WP_036172209.1">
    <property type="nucleotide sequence ID" value="NZ_AVCZ01000003.1"/>
</dbReference>
<accession>A0A0A3J4L4</accession>